<dbReference type="SMART" id="SM00326">
    <property type="entry name" value="SH3"/>
    <property type="match status" value="1"/>
</dbReference>
<protein>
    <recommendedName>
        <fullName evidence="6">SH3 domain-containing protein</fullName>
    </recommendedName>
</protein>
<dbReference type="AlphaFoldDB" id="A0A0L8HQW1"/>
<dbReference type="PANTHER" id="PTHR14167:SF81">
    <property type="entry name" value="ENDOPHILIN-A"/>
    <property type="match status" value="1"/>
</dbReference>
<dbReference type="InterPro" id="IPR001452">
    <property type="entry name" value="SH3_domain"/>
</dbReference>
<evidence type="ECO:0000256" key="3">
    <source>
        <dbReference type="ARBA" id="ARBA00023054"/>
    </source>
</evidence>
<gene>
    <name evidence="7" type="ORF">OCBIM_22008363mg</name>
</gene>
<evidence type="ECO:0000256" key="2">
    <source>
        <dbReference type="ARBA" id="ARBA00022443"/>
    </source>
</evidence>
<keyword evidence="3" id="KW-0175">Coiled coil</keyword>
<evidence type="ECO:0000256" key="4">
    <source>
        <dbReference type="ARBA" id="ARBA00023136"/>
    </source>
</evidence>
<comment type="subcellular location">
    <subcellularLocation>
        <location evidence="1">Membrane</location>
        <topology evidence="1">Peripheral membrane protein</topology>
    </subcellularLocation>
</comment>
<dbReference type="Gene3D" id="2.30.30.40">
    <property type="entry name" value="SH3 Domains"/>
    <property type="match status" value="1"/>
</dbReference>
<evidence type="ECO:0000256" key="1">
    <source>
        <dbReference type="ARBA" id="ARBA00004170"/>
    </source>
</evidence>
<keyword evidence="4" id="KW-0472">Membrane</keyword>
<accession>A0A0L8HQW1</accession>
<keyword evidence="2 5" id="KW-0728">SH3 domain</keyword>
<dbReference type="EMBL" id="KQ417498">
    <property type="protein sequence ID" value="KOF91633.1"/>
    <property type="molecule type" value="Genomic_DNA"/>
</dbReference>
<name>A0A0L8HQW1_OCTBM</name>
<organism evidence="7">
    <name type="scientific">Octopus bimaculoides</name>
    <name type="common">California two-spotted octopus</name>
    <dbReference type="NCBI Taxonomy" id="37653"/>
    <lineage>
        <taxon>Eukaryota</taxon>
        <taxon>Metazoa</taxon>
        <taxon>Spiralia</taxon>
        <taxon>Lophotrochozoa</taxon>
        <taxon>Mollusca</taxon>
        <taxon>Cephalopoda</taxon>
        <taxon>Coleoidea</taxon>
        <taxon>Octopodiformes</taxon>
        <taxon>Octopoda</taxon>
        <taxon>Incirrata</taxon>
        <taxon>Octopodidae</taxon>
        <taxon>Octopus</taxon>
    </lineage>
</organism>
<dbReference type="InterPro" id="IPR036028">
    <property type="entry name" value="SH3-like_dom_sf"/>
</dbReference>
<evidence type="ECO:0000256" key="5">
    <source>
        <dbReference type="PROSITE-ProRule" id="PRU00192"/>
    </source>
</evidence>
<feature type="domain" description="SH3" evidence="6">
    <location>
        <begin position="109"/>
        <end position="166"/>
    </location>
</feature>
<dbReference type="PROSITE" id="PS50002">
    <property type="entry name" value="SH3"/>
    <property type="match status" value="1"/>
</dbReference>
<reference evidence="7" key="1">
    <citation type="submission" date="2015-07" db="EMBL/GenBank/DDBJ databases">
        <title>MeaNS - Measles Nucleotide Surveillance Program.</title>
        <authorList>
            <person name="Tran T."/>
            <person name="Druce J."/>
        </authorList>
    </citation>
    <scope>NUCLEOTIDE SEQUENCE</scope>
    <source>
        <strain evidence="7">UCB-OBI-ISO-001</strain>
        <tissue evidence="7">Gonad</tissue>
    </source>
</reference>
<dbReference type="InterPro" id="IPR050384">
    <property type="entry name" value="Endophilin_SH3RF"/>
</dbReference>
<dbReference type="PRINTS" id="PR00499">
    <property type="entry name" value="P67PHOX"/>
</dbReference>
<proteinExistence type="predicted"/>
<evidence type="ECO:0000259" key="6">
    <source>
        <dbReference type="PROSITE" id="PS50002"/>
    </source>
</evidence>
<dbReference type="FunFam" id="2.30.30.40:FF:000072">
    <property type="entry name" value="Unconventional Myosin IB"/>
    <property type="match status" value="1"/>
</dbReference>
<sequence>MQVTFTLNFLEASHLKINTALSVINGQSKPNHRFVQYIETLKDKQGIPTSTLRLPLNVALEGGTSYIATSNSTGSVEHSPPVSPFDDFDQEEFSDDEFDNNYEYPGSVGSTGQCRVMYDYSANADDELDIKLGDIINVYTRQPDGWWQGELHGKVGIFPANYVEEI</sequence>
<evidence type="ECO:0000313" key="7">
    <source>
        <dbReference type="EMBL" id="KOF91633.1"/>
    </source>
</evidence>
<dbReference type="Pfam" id="PF00018">
    <property type="entry name" value="SH3_1"/>
    <property type="match status" value="1"/>
</dbReference>
<dbReference type="PANTHER" id="PTHR14167">
    <property type="entry name" value="SH3 DOMAIN-CONTAINING"/>
    <property type="match status" value="1"/>
</dbReference>
<dbReference type="OrthoDB" id="28357at2759"/>
<dbReference type="SUPFAM" id="SSF50044">
    <property type="entry name" value="SH3-domain"/>
    <property type="match status" value="1"/>
</dbReference>
<dbReference type="PRINTS" id="PR00452">
    <property type="entry name" value="SH3DOMAIN"/>
</dbReference>